<organism evidence="1 2">
    <name type="scientific">Sphagnurus paluster</name>
    <dbReference type="NCBI Taxonomy" id="117069"/>
    <lineage>
        <taxon>Eukaryota</taxon>
        <taxon>Fungi</taxon>
        <taxon>Dikarya</taxon>
        <taxon>Basidiomycota</taxon>
        <taxon>Agaricomycotina</taxon>
        <taxon>Agaricomycetes</taxon>
        <taxon>Agaricomycetidae</taxon>
        <taxon>Agaricales</taxon>
        <taxon>Tricholomatineae</taxon>
        <taxon>Lyophyllaceae</taxon>
        <taxon>Sphagnurus</taxon>
    </lineage>
</organism>
<evidence type="ECO:0000313" key="1">
    <source>
        <dbReference type="EMBL" id="KAG5637123.1"/>
    </source>
</evidence>
<proteinExistence type="predicted"/>
<reference evidence="1" key="2">
    <citation type="submission" date="2021-10" db="EMBL/GenBank/DDBJ databases">
        <title>Phylogenomics reveals ancestral predisposition of the termite-cultivated fungus Termitomyces towards a domesticated lifestyle.</title>
        <authorList>
            <person name="Auxier B."/>
            <person name="Grum-Grzhimaylo A."/>
            <person name="Cardenas M.E."/>
            <person name="Lodge J.D."/>
            <person name="Laessoe T."/>
            <person name="Pedersen O."/>
            <person name="Smith M.E."/>
            <person name="Kuyper T.W."/>
            <person name="Franco-Molano E.A."/>
            <person name="Baroni T.J."/>
            <person name="Aanen D.K."/>
        </authorList>
    </citation>
    <scope>NUCLEOTIDE SEQUENCE</scope>
    <source>
        <strain evidence="1">D49</strain>
    </source>
</reference>
<comment type="caution">
    <text evidence="1">The sequence shown here is derived from an EMBL/GenBank/DDBJ whole genome shotgun (WGS) entry which is preliminary data.</text>
</comment>
<gene>
    <name evidence="1" type="ORF">H0H81_005716</name>
</gene>
<name>A0A9P7K501_9AGAR</name>
<reference evidence="1" key="1">
    <citation type="submission" date="2021-02" db="EMBL/GenBank/DDBJ databases">
        <authorList>
            <person name="Nieuwenhuis M."/>
            <person name="Van De Peppel L.J.J."/>
        </authorList>
    </citation>
    <scope>NUCLEOTIDE SEQUENCE</scope>
    <source>
        <strain evidence="1">D49</strain>
    </source>
</reference>
<dbReference type="EMBL" id="JABCKI010005859">
    <property type="protein sequence ID" value="KAG5637123.1"/>
    <property type="molecule type" value="Genomic_DNA"/>
</dbReference>
<evidence type="ECO:0008006" key="3">
    <source>
        <dbReference type="Google" id="ProtNLM"/>
    </source>
</evidence>
<accession>A0A9P7K501</accession>
<dbReference type="AlphaFoldDB" id="A0A9P7K501"/>
<dbReference type="Proteomes" id="UP000717328">
    <property type="component" value="Unassembled WGS sequence"/>
</dbReference>
<evidence type="ECO:0000313" key="2">
    <source>
        <dbReference type="Proteomes" id="UP000717328"/>
    </source>
</evidence>
<dbReference type="OrthoDB" id="432970at2759"/>
<keyword evidence="2" id="KW-1185">Reference proteome</keyword>
<protein>
    <recommendedName>
        <fullName evidence="3">MYND-type domain-containing protein</fullName>
    </recommendedName>
</protein>
<sequence length="455" mass="49932">MVHPTVAEFNSLPRPQYTPTASDAPNHWYFDLRYIPLEPDPTHILFLVQIESAHVHIERLPITDDSNDGSPSGISYFPESGRAAAPELCKALVHSFTHGCPASDKNTPGSAQHGYAPWRLTTRDQVTALAVGEEFKRFGVRAEVCTIQVARDAVIAGAQRAFDNKLWRGLVAKAGLAHLAPKAPDSIGFSGFRPRPWPPTPPFASALHDNGSATLMEASKSIDYTRYLLAVRPIPKGSDAHSDLQRELGNVVKLLNGKTAARAREEADAGDADSAIDYALRLQSSIGVIPDRNLFRYYLVKVITSPTASGYNKARAHALLIEWCTMASVSPKIRDRYFYTAAYHAECAAQLADPSAPFPAVLSFLSDVLVPQNSGINSSLMVQYSGLLAAFQKREEEIKSENAHLERKRRKRANRYVCAAVECFVQADTGKMLSQCAGKCDLDKKPSYCSKECRA</sequence>